<dbReference type="GO" id="GO:0042781">
    <property type="term" value="F:3'-tRNA processing endoribonuclease activity"/>
    <property type="evidence" value="ECO:0007669"/>
    <property type="project" value="UniProtKB-EC"/>
</dbReference>
<dbReference type="PATRIC" id="fig|1121338.3.peg.1492"/>
<dbReference type="SUPFAM" id="SSF56281">
    <property type="entry name" value="Metallo-hydrolase/oxidoreductase"/>
    <property type="match status" value="1"/>
</dbReference>
<dbReference type="EMBL" id="LTBA01000013">
    <property type="protein sequence ID" value="KYH34623.1"/>
    <property type="molecule type" value="Genomic_DNA"/>
</dbReference>
<keyword evidence="2" id="KW-0378">Hydrolase</keyword>
<evidence type="ECO:0000313" key="3">
    <source>
        <dbReference type="Proteomes" id="UP000075531"/>
    </source>
</evidence>
<dbReference type="InterPro" id="IPR001279">
    <property type="entry name" value="Metallo-B-lactamas"/>
</dbReference>
<proteinExistence type="predicted"/>
<evidence type="ECO:0000313" key="2">
    <source>
        <dbReference type="EMBL" id="KYH34623.1"/>
    </source>
</evidence>
<organism evidence="2 3">
    <name type="scientific">Clostridium tepidiprofundi DSM 19306</name>
    <dbReference type="NCBI Taxonomy" id="1121338"/>
    <lineage>
        <taxon>Bacteria</taxon>
        <taxon>Bacillati</taxon>
        <taxon>Bacillota</taxon>
        <taxon>Clostridia</taxon>
        <taxon>Eubacteriales</taxon>
        <taxon>Clostridiaceae</taxon>
        <taxon>Clostridium</taxon>
    </lineage>
</organism>
<evidence type="ECO:0000259" key="1">
    <source>
        <dbReference type="SMART" id="SM00849"/>
    </source>
</evidence>
<dbReference type="STRING" id="1121338.CLTEP_14510"/>
<dbReference type="SMART" id="SM00849">
    <property type="entry name" value="Lactamase_B"/>
    <property type="match status" value="1"/>
</dbReference>
<dbReference type="RefSeq" id="WP_242863884.1">
    <property type="nucleotide sequence ID" value="NZ_LTBA01000013.1"/>
</dbReference>
<feature type="domain" description="Metallo-beta-lactamase" evidence="1">
    <location>
        <begin position="19"/>
        <end position="189"/>
    </location>
</feature>
<dbReference type="Gene3D" id="3.60.15.10">
    <property type="entry name" value="Ribonuclease Z/Hydroxyacylglutathione hydrolase-like"/>
    <property type="match status" value="1"/>
</dbReference>
<sequence>MMKVTIIGCCGAYPDANKATSGYLVETDNTKLLLDCGSGVLSLLQNYISIEELDAVILSHYHGDHTADVQSLQYAVEILSRTGNREKILNIFGINQQPYFNKLSYGEYCKAYQINNNSIVKVGDLSISFSGNVHSMPCLSMKITYKDKSFVYSGDTEWTDNLIELSRGCEFIICESNLYNNQLGKVPGHLTAGEAGKIAAQSGVKKLILTHLPHYGNHNQLINEAKAEFDGIVELASSGKIISI</sequence>
<gene>
    <name evidence="2" type="primary">rbn_2</name>
    <name evidence="2" type="ORF">CLTEP_14510</name>
</gene>
<dbReference type="PANTHER" id="PTHR46018">
    <property type="entry name" value="ZINC PHOSPHODIESTERASE ELAC PROTEIN 1"/>
    <property type="match status" value="1"/>
</dbReference>
<dbReference type="AlphaFoldDB" id="A0A151B495"/>
<keyword evidence="3" id="KW-1185">Reference proteome</keyword>
<dbReference type="Pfam" id="PF12706">
    <property type="entry name" value="Lactamase_B_2"/>
    <property type="match status" value="1"/>
</dbReference>
<dbReference type="InterPro" id="IPR036866">
    <property type="entry name" value="RibonucZ/Hydroxyglut_hydro"/>
</dbReference>
<dbReference type="Proteomes" id="UP000075531">
    <property type="component" value="Unassembled WGS sequence"/>
</dbReference>
<accession>A0A151B495</accession>
<dbReference type="PANTHER" id="PTHR46018:SF4">
    <property type="entry name" value="METALLO-HYDROLASE YHFI-RELATED"/>
    <property type="match status" value="1"/>
</dbReference>
<dbReference type="EC" id="3.1.26.11" evidence="2"/>
<protein>
    <submittedName>
        <fullName evidence="2">Ribonuclease BN</fullName>
        <ecNumber evidence="2">3.1.26.11</ecNumber>
    </submittedName>
</protein>
<reference evidence="2 3" key="1">
    <citation type="submission" date="2016-02" db="EMBL/GenBank/DDBJ databases">
        <title>Genome sequence of Clostridium tepidiprofundi DSM 19306.</title>
        <authorList>
            <person name="Poehlein A."/>
            <person name="Daniel R."/>
        </authorList>
    </citation>
    <scope>NUCLEOTIDE SEQUENCE [LARGE SCALE GENOMIC DNA]</scope>
    <source>
        <strain evidence="2 3">DSM 19306</strain>
    </source>
</reference>
<comment type="caution">
    <text evidence="2">The sequence shown here is derived from an EMBL/GenBank/DDBJ whole genome shotgun (WGS) entry which is preliminary data.</text>
</comment>
<dbReference type="CDD" id="cd07716">
    <property type="entry name" value="RNaseZ_short-form-like_MBL-fold"/>
    <property type="match status" value="1"/>
</dbReference>
<name>A0A151B495_9CLOT</name>